<proteinExistence type="predicted"/>
<dbReference type="InterPro" id="IPR014721">
    <property type="entry name" value="Ribsml_uS5_D2-typ_fold_subgr"/>
</dbReference>
<gene>
    <name evidence="6" type="ORF">KSZ_44810</name>
</gene>
<reference evidence="6 7" key="1">
    <citation type="journal article" date="2021" name="Int. J. Syst. Evol. Microbiol.">
        <title>Reticulibacter mediterranei gen. nov., sp. nov., within the new family Reticulibacteraceae fam. nov., and Ktedonospora formicarum gen. nov., sp. nov., Ktedonobacter robiniae sp. nov., Dictyobacter formicarum sp. nov. and Dictyobacter arantiisoli sp. nov., belonging to the class Ktedonobacteria.</title>
        <authorList>
            <person name="Yabe S."/>
            <person name="Zheng Y."/>
            <person name="Wang C.M."/>
            <person name="Sakai Y."/>
            <person name="Abe K."/>
            <person name="Yokota A."/>
            <person name="Donadio S."/>
            <person name="Cavaletti L."/>
            <person name="Monciardini P."/>
        </authorList>
    </citation>
    <scope>NUCLEOTIDE SEQUENCE [LARGE SCALE GENOMIC DNA]</scope>
    <source>
        <strain evidence="6 7">SOSP1-9</strain>
    </source>
</reference>
<dbReference type="InterPro" id="IPR006204">
    <property type="entry name" value="GHMP_kinase_N_dom"/>
</dbReference>
<protein>
    <submittedName>
        <fullName evidence="6">GHMP kinase</fullName>
    </submittedName>
</protein>
<keyword evidence="7" id="KW-1185">Reference proteome</keyword>
<evidence type="ECO:0000256" key="1">
    <source>
        <dbReference type="ARBA" id="ARBA00022679"/>
    </source>
</evidence>
<accession>A0ABQ3VL03</accession>
<dbReference type="SUPFAM" id="SSF54211">
    <property type="entry name" value="Ribosomal protein S5 domain 2-like"/>
    <property type="match status" value="1"/>
</dbReference>
<organism evidence="6 7">
    <name type="scientific">Dictyobacter formicarum</name>
    <dbReference type="NCBI Taxonomy" id="2778368"/>
    <lineage>
        <taxon>Bacteria</taxon>
        <taxon>Bacillati</taxon>
        <taxon>Chloroflexota</taxon>
        <taxon>Ktedonobacteria</taxon>
        <taxon>Ktedonobacterales</taxon>
        <taxon>Dictyobacteraceae</taxon>
        <taxon>Dictyobacter</taxon>
    </lineage>
</organism>
<dbReference type="Gene3D" id="3.30.230.10">
    <property type="match status" value="1"/>
</dbReference>
<dbReference type="InterPro" id="IPR012363">
    <property type="entry name" value="PduX"/>
</dbReference>
<evidence type="ECO:0000256" key="2">
    <source>
        <dbReference type="ARBA" id="ARBA00022741"/>
    </source>
</evidence>
<keyword evidence="3 6" id="KW-0418">Kinase</keyword>
<sequence>MTSEGQLQEEREMGFLDINPFIRSMKVVIPGSAGELVQGQMNNGEHFLVTNPIRCFSEIQVSISAGHGIVRTYPNECVKVKDAMHLTLELFNITDVDVHVHINSQIPIGKGMASSTSDIVGSIEALVQILGKNITPEQISEIAISIEPSDGLMYRGIVAYNHRRGKLLEYLGAVPPTTQLIIDTGGVIDTMKFNNTSNSYTADEIDILARAFNLVKEGIQTSNLTKVGQGATMSARVNQRFLQKDELESTIEVALRCNAFGVICAHSGTILSLLFSIDNTQGLKNAIMELKNCYQQYIVAQSIHSW</sequence>
<dbReference type="RefSeq" id="WP_201364098.1">
    <property type="nucleotide sequence ID" value="NZ_BNJJ01000012.1"/>
</dbReference>
<feature type="domain" description="GHMP kinase N-terminal" evidence="5">
    <location>
        <begin position="80"/>
        <end position="147"/>
    </location>
</feature>
<dbReference type="PANTHER" id="PTHR43527">
    <property type="entry name" value="4-DIPHOSPHOCYTIDYL-2-C-METHYL-D-ERYTHRITOL KINASE, CHLOROPLASTIC"/>
    <property type="match status" value="1"/>
</dbReference>
<keyword evidence="1" id="KW-0808">Transferase</keyword>
<dbReference type="PANTHER" id="PTHR43527:SF1">
    <property type="entry name" value="L-THREONINE KINASE"/>
    <property type="match status" value="1"/>
</dbReference>
<keyword evidence="2" id="KW-0547">Nucleotide-binding</keyword>
<evidence type="ECO:0000313" key="7">
    <source>
        <dbReference type="Proteomes" id="UP000635565"/>
    </source>
</evidence>
<evidence type="ECO:0000256" key="4">
    <source>
        <dbReference type="ARBA" id="ARBA00022840"/>
    </source>
</evidence>
<dbReference type="InterPro" id="IPR020568">
    <property type="entry name" value="Ribosomal_Su5_D2-typ_SF"/>
</dbReference>
<evidence type="ECO:0000256" key="3">
    <source>
        <dbReference type="ARBA" id="ARBA00022777"/>
    </source>
</evidence>
<dbReference type="GO" id="GO:0016301">
    <property type="term" value="F:kinase activity"/>
    <property type="evidence" value="ECO:0007669"/>
    <property type="project" value="UniProtKB-KW"/>
</dbReference>
<name>A0ABQ3VL03_9CHLR</name>
<dbReference type="Pfam" id="PF00288">
    <property type="entry name" value="GHMP_kinases_N"/>
    <property type="match status" value="1"/>
</dbReference>
<evidence type="ECO:0000313" key="6">
    <source>
        <dbReference type="EMBL" id="GHO86475.1"/>
    </source>
</evidence>
<dbReference type="PIRSF" id="PIRSF033887">
    <property type="entry name" value="PduX"/>
    <property type="match status" value="1"/>
</dbReference>
<dbReference type="EMBL" id="BNJJ01000012">
    <property type="protein sequence ID" value="GHO86475.1"/>
    <property type="molecule type" value="Genomic_DNA"/>
</dbReference>
<dbReference type="Proteomes" id="UP000635565">
    <property type="component" value="Unassembled WGS sequence"/>
</dbReference>
<evidence type="ECO:0000259" key="5">
    <source>
        <dbReference type="Pfam" id="PF00288"/>
    </source>
</evidence>
<comment type="caution">
    <text evidence="6">The sequence shown here is derived from an EMBL/GenBank/DDBJ whole genome shotgun (WGS) entry which is preliminary data.</text>
</comment>
<keyword evidence="4" id="KW-0067">ATP-binding</keyword>